<dbReference type="InterPro" id="IPR015424">
    <property type="entry name" value="PyrdxlP-dep_Trfase"/>
</dbReference>
<feature type="domain" description="Aminotransferase class I/classII large" evidence="6">
    <location>
        <begin position="40"/>
        <end position="390"/>
    </location>
</feature>
<proteinExistence type="inferred from homology"/>
<accession>A0A3P1SBP4</accession>
<dbReference type="SUPFAM" id="SSF53383">
    <property type="entry name" value="PLP-dependent transferases"/>
    <property type="match status" value="1"/>
</dbReference>
<dbReference type="InterPro" id="IPR015421">
    <property type="entry name" value="PyrdxlP-dep_Trfase_major"/>
</dbReference>
<dbReference type="Gene3D" id="3.40.640.10">
    <property type="entry name" value="Type I PLP-dependent aspartate aminotransferase-like (Major domain)"/>
    <property type="match status" value="1"/>
</dbReference>
<evidence type="ECO:0000256" key="2">
    <source>
        <dbReference type="ARBA" id="ARBA00012224"/>
    </source>
</evidence>
<comment type="similarity">
    <text evidence="5">Belongs to the class-II pyridoxal-phosphate-dependent aminotransferase family. MalY/PatB cystathionine beta-lyase subfamily.</text>
</comment>
<dbReference type="CDD" id="cd00609">
    <property type="entry name" value="AAT_like"/>
    <property type="match status" value="1"/>
</dbReference>
<dbReference type="OrthoDB" id="3224382at2"/>
<dbReference type="InterPro" id="IPR015422">
    <property type="entry name" value="PyrdxlP-dep_Trfase_small"/>
</dbReference>
<dbReference type="AlphaFoldDB" id="A0A3P1SBP4"/>
<protein>
    <recommendedName>
        <fullName evidence="2">cysteine-S-conjugate beta-lyase</fullName>
        <ecNumber evidence="2">4.4.1.13</ecNumber>
    </recommendedName>
</protein>
<dbReference type="GO" id="GO:0047804">
    <property type="term" value="F:cysteine-S-conjugate beta-lyase activity"/>
    <property type="evidence" value="ECO:0007669"/>
    <property type="project" value="UniProtKB-EC"/>
</dbReference>
<dbReference type="PANTHER" id="PTHR43525">
    <property type="entry name" value="PROTEIN MALY"/>
    <property type="match status" value="1"/>
</dbReference>
<organism evidence="7 8">
    <name type="scientific">Schaalia canis</name>
    <dbReference type="NCBI Taxonomy" id="100469"/>
    <lineage>
        <taxon>Bacteria</taxon>
        <taxon>Bacillati</taxon>
        <taxon>Actinomycetota</taxon>
        <taxon>Actinomycetes</taxon>
        <taxon>Actinomycetales</taxon>
        <taxon>Actinomycetaceae</taxon>
        <taxon>Schaalia</taxon>
    </lineage>
</organism>
<dbReference type="Pfam" id="PF00155">
    <property type="entry name" value="Aminotran_1_2"/>
    <property type="match status" value="1"/>
</dbReference>
<comment type="caution">
    <text evidence="7">The sequence shown here is derived from an EMBL/GenBank/DDBJ whole genome shotgun (WGS) entry which is preliminary data.</text>
</comment>
<gene>
    <name evidence="7" type="ORF">EII11_09070</name>
</gene>
<dbReference type="Gene3D" id="3.90.1150.10">
    <property type="entry name" value="Aspartate Aminotransferase, domain 1"/>
    <property type="match status" value="1"/>
</dbReference>
<keyword evidence="4" id="KW-0456">Lyase</keyword>
<evidence type="ECO:0000259" key="6">
    <source>
        <dbReference type="Pfam" id="PF00155"/>
    </source>
</evidence>
<comment type="cofactor">
    <cofactor evidence="1">
        <name>pyridoxal 5'-phosphate</name>
        <dbReference type="ChEBI" id="CHEBI:597326"/>
    </cofactor>
</comment>
<evidence type="ECO:0000256" key="5">
    <source>
        <dbReference type="ARBA" id="ARBA00037974"/>
    </source>
</evidence>
<keyword evidence="7" id="KW-0808">Transferase</keyword>
<dbReference type="PANTHER" id="PTHR43525:SF2">
    <property type="entry name" value="CYSTATHIONINE BETA-LYASE-RELATED"/>
    <property type="match status" value="1"/>
</dbReference>
<dbReference type="Proteomes" id="UP000280444">
    <property type="component" value="Unassembled WGS sequence"/>
</dbReference>
<dbReference type="GO" id="GO:0008483">
    <property type="term" value="F:transaminase activity"/>
    <property type="evidence" value="ECO:0007669"/>
    <property type="project" value="UniProtKB-KW"/>
</dbReference>
<reference evidence="7 8" key="1">
    <citation type="submission" date="2018-11" db="EMBL/GenBank/DDBJ databases">
        <title>Genomes From Bacteria Associated with the Canine Oral Cavity: a Test Case for Automated Genome-Based Taxonomic Assignment.</title>
        <authorList>
            <person name="Coil D.A."/>
            <person name="Jospin G."/>
            <person name="Darling A.E."/>
            <person name="Wallis C."/>
            <person name="Davis I.J."/>
            <person name="Harris S."/>
            <person name="Eisen J.A."/>
            <person name="Holcombe L.J."/>
            <person name="O'Flynn C."/>
        </authorList>
    </citation>
    <scope>NUCLEOTIDE SEQUENCE [LARGE SCALE GENOMIC DNA]</scope>
    <source>
        <strain evidence="7 8">OH770</strain>
    </source>
</reference>
<sequence length="397" mass="42381">MSVRTYSAAQMRQAGSLKWTGITRGDGSPTVGAWVAEMDFGTAPVVEEAIFGAIRSGFTGYPPTWLAPRLAEATAAYQSAVHGWAVEAEAIRPARSVLGALALALDAVIRAGSPVIVPTPAYMPFMTIPPAHGHPVIEVPSLYTPGEGHAWSLDLEGIRRACEAGAGMLILCNPWNPTGRVLSEAELRALHAVVSDYDVLVFSDEIHAPLVVDKSPFVSYASLGPEFAAHTVTAVAASKGWNIAALPCAQVILPDDALRERWAEVDEQLSHEMNSYGALAAISAYEASCQIGGEPWLEEVKGIIRGNFDMLDEAFAVSPLRFDRPEATFLTWWDFRAFAGEGQALPATRLREVGGVATNAGGSLGQGYEQWARINMGCSPETASLIVEALQATFISE</sequence>
<dbReference type="EC" id="4.4.1.13" evidence="2"/>
<dbReference type="InterPro" id="IPR004839">
    <property type="entry name" value="Aminotransferase_I/II_large"/>
</dbReference>
<evidence type="ECO:0000313" key="7">
    <source>
        <dbReference type="EMBL" id="RRC94701.1"/>
    </source>
</evidence>
<evidence type="ECO:0000256" key="3">
    <source>
        <dbReference type="ARBA" id="ARBA00022898"/>
    </source>
</evidence>
<dbReference type="RefSeq" id="WP_124871834.1">
    <property type="nucleotide sequence ID" value="NZ_RQZF01000011.1"/>
</dbReference>
<keyword evidence="3" id="KW-0663">Pyridoxal phosphate</keyword>
<evidence type="ECO:0000313" key="8">
    <source>
        <dbReference type="Proteomes" id="UP000280444"/>
    </source>
</evidence>
<dbReference type="InterPro" id="IPR051798">
    <property type="entry name" value="Class-II_PLP-Dep_Aminotrans"/>
</dbReference>
<evidence type="ECO:0000256" key="1">
    <source>
        <dbReference type="ARBA" id="ARBA00001933"/>
    </source>
</evidence>
<name>A0A3P1SBP4_9ACTO</name>
<dbReference type="EMBL" id="RQZF01000011">
    <property type="protein sequence ID" value="RRC94701.1"/>
    <property type="molecule type" value="Genomic_DNA"/>
</dbReference>
<keyword evidence="8" id="KW-1185">Reference proteome</keyword>
<evidence type="ECO:0000256" key="4">
    <source>
        <dbReference type="ARBA" id="ARBA00023239"/>
    </source>
</evidence>
<keyword evidence="7" id="KW-0032">Aminotransferase</keyword>
<dbReference type="GO" id="GO:0030170">
    <property type="term" value="F:pyridoxal phosphate binding"/>
    <property type="evidence" value="ECO:0007669"/>
    <property type="project" value="InterPro"/>
</dbReference>